<sequence length="284" mass="32674">MSAELFDLFTYTSNWDLTLNLVFIAVAIMYLLVTGPLRHRFPETEPVSGKTKFFFLTGLIVYYFSAGSPLNLLAHELFSMHMLQMSLQYIVLPPLLLLGIPAWMLRPLIKIHWIRAIGKFFTRPLVILFVFNGLLSLYHFPYIFDLIMSSQVLHIVSHTILLFTALCMWWPVVCPVPELDRMKPLLKLGFLVANGVLLTPACALIMFADTVLFDYYASASKYVSVISLRDDEQLGGIIMKIIQEVVYITAIGFVFVQWLRIQRAQDKKEMEELFQQNRVPSPQE</sequence>
<evidence type="ECO:0000256" key="6">
    <source>
        <dbReference type="SAM" id="Phobius"/>
    </source>
</evidence>
<dbReference type="GO" id="GO:0005886">
    <property type="term" value="C:plasma membrane"/>
    <property type="evidence" value="ECO:0007669"/>
    <property type="project" value="UniProtKB-SubCell"/>
</dbReference>
<dbReference type="InterPro" id="IPR019108">
    <property type="entry name" value="Caa3_assmbl_CtaG-rel"/>
</dbReference>
<evidence type="ECO:0000313" key="7">
    <source>
        <dbReference type="EMBL" id="RAL22585.1"/>
    </source>
</evidence>
<proteinExistence type="predicted"/>
<dbReference type="EMBL" id="QJKK01000009">
    <property type="protein sequence ID" value="RAL22585.1"/>
    <property type="molecule type" value="Genomic_DNA"/>
</dbReference>
<keyword evidence="8" id="KW-1185">Reference proteome</keyword>
<feature type="transmembrane region" description="Helical" evidence="6">
    <location>
        <begin position="237"/>
        <end position="259"/>
    </location>
</feature>
<evidence type="ECO:0000256" key="1">
    <source>
        <dbReference type="ARBA" id="ARBA00004651"/>
    </source>
</evidence>
<protein>
    <submittedName>
        <fullName evidence="7">Cytochrome c oxidase assembly factor CtaG</fullName>
    </submittedName>
</protein>
<evidence type="ECO:0000256" key="3">
    <source>
        <dbReference type="ARBA" id="ARBA00022692"/>
    </source>
</evidence>
<reference evidence="7 8" key="1">
    <citation type="submission" date="2018-06" db="EMBL/GenBank/DDBJ databases">
        <title>Thermoflavimicrobium daqus sp. nov., a thermophilic microbe isolated from Moutai-flavour Daqu.</title>
        <authorList>
            <person name="Wang X."/>
            <person name="Zhou H."/>
        </authorList>
    </citation>
    <scope>NUCLEOTIDE SEQUENCE [LARGE SCALE GENOMIC DNA]</scope>
    <source>
        <strain evidence="7 8">FBKL4.011</strain>
    </source>
</reference>
<keyword evidence="4 6" id="KW-1133">Transmembrane helix</keyword>
<keyword evidence="3 6" id="KW-0812">Transmembrane</keyword>
<feature type="transmembrane region" description="Helical" evidence="6">
    <location>
        <begin position="86"/>
        <end position="105"/>
    </location>
</feature>
<evidence type="ECO:0000256" key="5">
    <source>
        <dbReference type="ARBA" id="ARBA00023136"/>
    </source>
</evidence>
<feature type="transmembrane region" description="Helical" evidence="6">
    <location>
        <begin position="125"/>
        <end position="143"/>
    </location>
</feature>
<organism evidence="7 8">
    <name type="scientific">Thermoflavimicrobium daqui</name>
    <dbReference type="NCBI Taxonomy" id="2137476"/>
    <lineage>
        <taxon>Bacteria</taxon>
        <taxon>Bacillati</taxon>
        <taxon>Bacillota</taxon>
        <taxon>Bacilli</taxon>
        <taxon>Bacillales</taxon>
        <taxon>Thermoactinomycetaceae</taxon>
        <taxon>Thermoflavimicrobium</taxon>
    </lineage>
</organism>
<gene>
    <name evidence="7" type="ORF">DL897_14335</name>
</gene>
<keyword evidence="5 6" id="KW-0472">Membrane</keyword>
<feature type="transmembrane region" description="Helical" evidence="6">
    <location>
        <begin position="188"/>
        <end position="217"/>
    </location>
</feature>
<evidence type="ECO:0000313" key="8">
    <source>
        <dbReference type="Proteomes" id="UP000251213"/>
    </source>
</evidence>
<name>A0A364K2E1_9BACL</name>
<feature type="transmembrane region" description="Helical" evidence="6">
    <location>
        <begin position="155"/>
        <end position="176"/>
    </location>
</feature>
<dbReference type="Proteomes" id="UP000251213">
    <property type="component" value="Unassembled WGS sequence"/>
</dbReference>
<feature type="transmembrane region" description="Helical" evidence="6">
    <location>
        <begin position="15"/>
        <end position="33"/>
    </location>
</feature>
<feature type="transmembrane region" description="Helical" evidence="6">
    <location>
        <begin position="53"/>
        <end position="74"/>
    </location>
</feature>
<evidence type="ECO:0000256" key="4">
    <source>
        <dbReference type="ARBA" id="ARBA00022989"/>
    </source>
</evidence>
<comment type="caution">
    <text evidence="7">The sequence shown here is derived from an EMBL/GenBank/DDBJ whole genome shotgun (WGS) entry which is preliminary data.</text>
</comment>
<comment type="subcellular location">
    <subcellularLocation>
        <location evidence="1">Cell membrane</location>
        <topology evidence="1">Multi-pass membrane protein</topology>
    </subcellularLocation>
</comment>
<reference evidence="7 8" key="2">
    <citation type="submission" date="2018-06" db="EMBL/GenBank/DDBJ databases">
        <authorList>
            <person name="Zhirakovskaya E."/>
        </authorList>
    </citation>
    <scope>NUCLEOTIDE SEQUENCE [LARGE SCALE GENOMIC DNA]</scope>
    <source>
        <strain evidence="7 8">FBKL4.011</strain>
    </source>
</reference>
<dbReference type="OrthoDB" id="128422at2"/>
<evidence type="ECO:0000256" key="2">
    <source>
        <dbReference type="ARBA" id="ARBA00022475"/>
    </source>
</evidence>
<keyword evidence="2" id="KW-1003">Cell membrane</keyword>
<dbReference type="AlphaFoldDB" id="A0A364K2E1"/>
<dbReference type="Pfam" id="PF09678">
    <property type="entry name" value="Caa3_CtaG"/>
    <property type="match status" value="1"/>
</dbReference>
<dbReference type="RefSeq" id="WP_113659828.1">
    <property type="nucleotide sequence ID" value="NZ_KZ845671.1"/>
</dbReference>
<accession>A0A364K2E1</accession>